<name>A0ABD3QUJ1_9STRA</name>
<accession>A0ABD3QUJ1</accession>
<keyword evidence="2" id="KW-0040">ANK repeat</keyword>
<evidence type="ECO:0000256" key="1">
    <source>
        <dbReference type="ARBA" id="ARBA00022737"/>
    </source>
</evidence>
<dbReference type="Pfam" id="PF12796">
    <property type="entry name" value="Ank_2"/>
    <property type="match status" value="1"/>
</dbReference>
<dbReference type="InterPro" id="IPR036770">
    <property type="entry name" value="Ankyrin_rpt-contain_sf"/>
</dbReference>
<evidence type="ECO:0000313" key="3">
    <source>
        <dbReference type="EMBL" id="KAL3803912.1"/>
    </source>
</evidence>
<sequence>MKCQGSAPPKRPRLDVASSIGDDGAHAQQRLALARHLSLLLDVVRSRRWSAFEVIVLANPAVYRAICEAMSSLSDTCCEGVVLPLYPTLLHACLPCSPPPEIVLKMIDMSSSSDHREGGGWPLLHARDRAGRTPLHVAAAARGACAVDPIVIKLLGNLDPTTCSALDERGRTPLHLACESSCDGPPSYVAVRALLSESVLPASIEDDDGMSPLEHAILSNASAEVVVLLQKATVLSHQERDGRAIIIAESSNANYKRKSLEAAVVRTTGIHEEKLCHGSTNM</sequence>
<dbReference type="Gene3D" id="1.25.40.20">
    <property type="entry name" value="Ankyrin repeat-containing domain"/>
    <property type="match status" value="2"/>
</dbReference>
<dbReference type="Proteomes" id="UP001530315">
    <property type="component" value="Unassembled WGS sequence"/>
</dbReference>
<dbReference type="InterPro" id="IPR052420">
    <property type="entry name" value="Espin/Espin-like"/>
</dbReference>
<evidence type="ECO:0000313" key="4">
    <source>
        <dbReference type="Proteomes" id="UP001530315"/>
    </source>
</evidence>
<gene>
    <name evidence="3" type="ORF">ACHAW5_010682</name>
</gene>
<dbReference type="PANTHER" id="PTHR24153">
    <property type="entry name" value="ESPIN"/>
    <property type="match status" value="1"/>
</dbReference>
<evidence type="ECO:0000256" key="2">
    <source>
        <dbReference type="ARBA" id="ARBA00023043"/>
    </source>
</evidence>
<comment type="caution">
    <text evidence="3">The sequence shown here is derived from an EMBL/GenBank/DDBJ whole genome shotgun (WGS) entry which is preliminary data.</text>
</comment>
<dbReference type="AlphaFoldDB" id="A0ABD3QUJ1"/>
<organism evidence="3 4">
    <name type="scientific">Stephanodiscus triporus</name>
    <dbReference type="NCBI Taxonomy" id="2934178"/>
    <lineage>
        <taxon>Eukaryota</taxon>
        <taxon>Sar</taxon>
        <taxon>Stramenopiles</taxon>
        <taxon>Ochrophyta</taxon>
        <taxon>Bacillariophyta</taxon>
        <taxon>Coscinodiscophyceae</taxon>
        <taxon>Thalassiosirophycidae</taxon>
        <taxon>Stephanodiscales</taxon>
        <taxon>Stephanodiscaceae</taxon>
        <taxon>Stephanodiscus</taxon>
    </lineage>
</organism>
<protein>
    <submittedName>
        <fullName evidence="3">Uncharacterized protein</fullName>
    </submittedName>
</protein>
<reference evidence="3 4" key="1">
    <citation type="submission" date="2024-10" db="EMBL/GenBank/DDBJ databases">
        <title>Updated reference genomes for cyclostephanoid diatoms.</title>
        <authorList>
            <person name="Roberts W.R."/>
            <person name="Alverson A.J."/>
        </authorList>
    </citation>
    <scope>NUCLEOTIDE SEQUENCE [LARGE SCALE GENOMIC DNA]</scope>
    <source>
        <strain evidence="3 4">AJA276-08</strain>
    </source>
</reference>
<dbReference type="EMBL" id="JALLAZ020000104">
    <property type="protein sequence ID" value="KAL3803912.1"/>
    <property type="molecule type" value="Genomic_DNA"/>
</dbReference>
<dbReference type="SUPFAM" id="SSF48403">
    <property type="entry name" value="Ankyrin repeat"/>
    <property type="match status" value="1"/>
</dbReference>
<dbReference type="SMART" id="SM00248">
    <property type="entry name" value="ANK"/>
    <property type="match status" value="3"/>
</dbReference>
<dbReference type="PANTHER" id="PTHR24153:SF8">
    <property type="entry name" value="FORKED, ISOFORM F"/>
    <property type="match status" value="1"/>
</dbReference>
<dbReference type="InterPro" id="IPR002110">
    <property type="entry name" value="Ankyrin_rpt"/>
</dbReference>
<proteinExistence type="predicted"/>
<keyword evidence="1" id="KW-0677">Repeat</keyword>
<keyword evidence="4" id="KW-1185">Reference proteome</keyword>